<evidence type="ECO:0000259" key="1">
    <source>
        <dbReference type="Pfam" id="PF01425"/>
    </source>
</evidence>
<keyword evidence="3" id="KW-1185">Reference proteome</keyword>
<dbReference type="Ensembl" id="ENSCJAT00000144257.1">
    <property type="protein sequence ID" value="ENSCJAP00000084705.1"/>
    <property type="gene ID" value="ENSCJAG00000085583.1"/>
</dbReference>
<dbReference type="PANTHER" id="PTHR43372">
    <property type="entry name" value="FATTY-ACID AMIDE HYDROLASE"/>
    <property type="match status" value="1"/>
</dbReference>
<dbReference type="SUPFAM" id="SSF75304">
    <property type="entry name" value="Amidase signature (AS) enzymes"/>
    <property type="match status" value="2"/>
</dbReference>
<proteinExistence type="predicted"/>
<evidence type="ECO:0000313" key="3">
    <source>
        <dbReference type="Proteomes" id="UP000008225"/>
    </source>
</evidence>
<dbReference type="AlphaFoldDB" id="A0A8I3WBF0"/>
<dbReference type="Pfam" id="PF01425">
    <property type="entry name" value="Amidase"/>
    <property type="match status" value="1"/>
</dbReference>
<accession>A0A8I3WBF0</accession>
<name>A0A8I3WBF0_CALJA</name>
<dbReference type="GeneTree" id="ENSGT00940000162502"/>
<dbReference type="Proteomes" id="UP000008225">
    <property type="component" value="Chromosome X"/>
</dbReference>
<organism evidence="2 3">
    <name type="scientific">Callithrix jacchus</name>
    <name type="common">White-tufted-ear marmoset</name>
    <name type="synonym">Simia Jacchus</name>
    <dbReference type="NCBI Taxonomy" id="9483"/>
    <lineage>
        <taxon>Eukaryota</taxon>
        <taxon>Metazoa</taxon>
        <taxon>Chordata</taxon>
        <taxon>Craniata</taxon>
        <taxon>Vertebrata</taxon>
        <taxon>Euteleostomi</taxon>
        <taxon>Mammalia</taxon>
        <taxon>Eutheria</taxon>
        <taxon>Euarchontoglires</taxon>
        <taxon>Primates</taxon>
        <taxon>Haplorrhini</taxon>
        <taxon>Platyrrhini</taxon>
        <taxon>Cebidae</taxon>
        <taxon>Callitrichinae</taxon>
        <taxon>Callithrix</taxon>
        <taxon>Callithrix</taxon>
    </lineage>
</organism>
<dbReference type="InterPro" id="IPR023631">
    <property type="entry name" value="Amidase_dom"/>
</dbReference>
<dbReference type="InterPro" id="IPR036928">
    <property type="entry name" value="AS_sf"/>
</dbReference>
<evidence type="ECO:0000313" key="2">
    <source>
        <dbReference type="Ensembl" id="ENSCJAP00000084705.1"/>
    </source>
</evidence>
<dbReference type="Gene3D" id="3.90.1300.10">
    <property type="entry name" value="Amidase signature (AS) domain"/>
    <property type="match status" value="2"/>
</dbReference>
<dbReference type="OMA" id="LIFANEX"/>
<reference evidence="2" key="2">
    <citation type="submission" date="2025-08" db="UniProtKB">
        <authorList>
            <consortium name="Ensembl"/>
        </authorList>
    </citation>
    <scope>IDENTIFICATION</scope>
</reference>
<reference evidence="2" key="3">
    <citation type="submission" date="2025-09" db="UniProtKB">
        <authorList>
            <consortium name="Ensembl"/>
        </authorList>
    </citation>
    <scope>IDENTIFICATION</scope>
</reference>
<sequence>MAPSFTARIQLFLLRALGFLIGLVGRAALVLTGPKFASKTPQPVTEPLLLLSGMQLAKLIRQRKVKCIDVVQAYINRIKDVNPMINGVVKYREEAMKEAHAVDKKLAEKQEDEATLEKWPFLGVPFTVKEAFQLQGCLRSGGRPSPTERLGPSARDSLKSRFCSSHWVSQTICTCNPLGWATVQVSFSLKSSPLKSQVPGSTRHPDKCALWGLLGRAGRRRPGFQLRQADLLPGVPLSNLSGVVPNKGQFPLAVGVQELFQCTGPMCRYAEDLTPMLKVMAGPGIKKLKLDAKVHLKDLKFYWMEHDGGSFLMSKVDQDLILAQKKVIL</sequence>
<dbReference type="InterPro" id="IPR052739">
    <property type="entry name" value="FAAH2"/>
</dbReference>
<feature type="domain" description="Amidase" evidence="1">
    <location>
        <begin position="69"/>
        <end position="143"/>
    </location>
</feature>
<protein>
    <recommendedName>
        <fullName evidence="1">Amidase domain-containing protein</fullName>
    </recommendedName>
</protein>
<dbReference type="PANTHER" id="PTHR43372:SF4">
    <property type="entry name" value="FATTY-ACID AMIDE HYDROLASE 2"/>
    <property type="match status" value="1"/>
</dbReference>
<reference evidence="2 3" key="1">
    <citation type="submission" date="2009-03" db="EMBL/GenBank/DDBJ databases">
        <authorList>
            <person name="Warren W."/>
            <person name="Ye L."/>
            <person name="Minx P."/>
            <person name="Worley K."/>
            <person name="Gibbs R."/>
            <person name="Wilson R.K."/>
        </authorList>
    </citation>
    <scope>NUCLEOTIDE SEQUENCE [LARGE SCALE GENOMIC DNA]</scope>
</reference>
<dbReference type="GO" id="GO:0012505">
    <property type="term" value="C:endomembrane system"/>
    <property type="evidence" value="ECO:0007669"/>
    <property type="project" value="TreeGrafter"/>
</dbReference>